<feature type="transmembrane region" description="Helical" evidence="1">
    <location>
        <begin position="33"/>
        <end position="52"/>
    </location>
</feature>
<feature type="transmembrane region" description="Helical" evidence="1">
    <location>
        <begin position="170"/>
        <end position="189"/>
    </location>
</feature>
<evidence type="ECO:0000313" key="2">
    <source>
        <dbReference type="EMBL" id="PRX16611.1"/>
    </source>
</evidence>
<evidence type="ECO:0000313" key="3">
    <source>
        <dbReference type="Proteomes" id="UP000239415"/>
    </source>
</evidence>
<keyword evidence="1" id="KW-1133">Transmembrane helix</keyword>
<name>A0A2T0K1D1_9ACTN</name>
<proteinExistence type="predicted"/>
<keyword evidence="1" id="KW-0472">Membrane</keyword>
<dbReference type="Proteomes" id="UP000239415">
    <property type="component" value="Unassembled WGS sequence"/>
</dbReference>
<feature type="transmembrane region" description="Helical" evidence="1">
    <location>
        <begin position="7"/>
        <end position="27"/>
    </location>
</feature>
<organism evidence="2 3">
    <name type="scientific">Actinoplanes italicus</name>
    <dbReference type="NCBI Taxonomy" id="113567"/>
    <lineage>
        <taxon>Bacteria</taxon>
        <taxon>Bacillati</taxon>
        <taxon>Actinomycetota</taxon>
        <taxon>Actinomycetes</taxon>
        <taxon>Micromonosporales</taxon>
        <taxon>Micromonosporaceae</taxon>
        <taxon>Actinoplanes</taxon>
    </lineage>
</organism>
<comment type="caution">
    <text evidence="2">The sequence shown here is derived from an EMBL/GenBank/DDBJ whole genome shotgun (WGS) entry which is preliminary data.</text>
</comment>
<keyword evidence="1" id="KW-0812">Transmembrane</keyword>
<keyword evidence="3" id="KW-1185">Reference proteome</keyword>
<reference evidence="2 3" key="1">
    <citation type="submission" date="2018-03" db="EMBL/GenBank/DDBJ databases">
        <title>Genomic Encyclopedia of Archaeal and Bacterial Type Strains, Phase II (KMG-II): from individual species to whole genera.</title>
        <authorList>
            <person name="Goeker M."/>
        </authorList>
    </citation>
    <scope>NUCLEOTIDE SEQUENCE [LARGE SCALE GENOMIC DNA]</scope>
    <source>
        <strain evidence="2 3">DSM 43146</strain>
    </source>
</reference>
<dbReference type="AlphaFoldDB" id="A0A2T0K1D1"/>
<dbReference type="EMBL" id="PVMZ01000019">
    <property type="protein sequence ID" value="PRX16611.1"/>
    <property type="molecule type" value="Genomic_DNA"/>
</dbReference>
<gene>
    <name evidence="2" type="ORF">CLV67_119192</name>
</gene>
<sequence>MNPLGASYLAVFTAVGVVGAVCGTTWIRSDMVVLTVMLLSAGGLMAGVLVAYPPPRLGWLLAACVLSAVLMAAATAGLWATVLTQRGEQVAATVVSLRDGTGKDQHRYSTLDGPDGRRIPGELKRRPGSEFDALDDPVGMVGERVTVVRDPEGLVDPRLPEELTDARSEWIIVASCSWVVIAVLCMLAGRPGTRRLRPSG</sequence>
<feature type="transmembrane region" description="Helical" evidence="1">
    <location>
        <begin position="59"/>
        <end position="80"/>
    </location>
</feature>
<evidence type="ECO:0000256" key="1">
    <source>
        <dbReference type="SAM" id="Phobius"/>
    </source>
</evidence>
<protein>
    <submittedName>
        <fullName evidence="2">Uncharacterized protein</fullName>
    </submittedName>
</protein>
<accession>A0A2T0K1D1</accession>